<evidence type="ECO:0000313" key="2">
    <source>
        <dbReference type="EMBL" id="OCX19996.1"/>
    </source>
</evidence>
<organism evidence="2 3">
    <name type="scientific">Mesorhizobium hungaricum</name>
    <dbReference type="NCBI Taxonomy" id="1566387"/>
    <lineage>
        <taxon>Bacteria</taxon>
        <taxon>Pseudomonadati</taxon>
        <taxon>Pseudomonadota</taxon>
        <taxon>Alphaproteobacteria</taxon>
        <taxon>Hyphomicrobiales</taxon>
        <taxon>Phyllobacteriaceae</taxon>
        <taxon>Mesorhizobium</taxon>
    </lineage>
</organism>
<evidence type="ECO:0000313" key="3">
    <source>
        <dbReference type="Proteomes" id="UP000094412"/>
    </source>
</evidence>
<name>A0A1C2DZB4_9HYPH</name>
<sequence length="110" mass="12027">MKNWTIAASAAALTLAVMGSAKADDLVFTLKNGTNSVLNAFYTSPVGEDNWEEDVFGQNALAPGGSVTITIKDGRRACKYDMRFEFQGDDLDDLEDTQDLCQMSDYTITE</sequence>
<gene>
    <name evidence="2" type="ORF">QV13_10435</name>
</gene>
<dbReference type="RefSeq" id="WP_024923701.1">
    <property type="nucleotide sequence ID" value="NZ_MDEO01000030.1"/>
</dbReference>
<dbReference type="AlphaFoldDB" id="A0A1C2DZB4"/>
<comment type="caution">
    <text evidence="2">The sequence shown here is derived from an EMBL/GenBank/DDBJ whole genome shotgun (WGS) entry which is preliminary data.</text>
</comment>
<evidence type="ECO:0000256" key="1">
    <source>
        <dbReference type="SAM" id="SignalP"/>
    </source>
</evidence>
<reference evidence="2 3" key="1">
    <citation type="submission" date="2016-08" db="EMBL/GenBank/DDBJ databases">
        <title>Whole genome sequence of Mesorhizobium sp. strain UASWS1009 isolated from industrial sewage.</title>
        <authorList>
            <person name="Crovadore J."/>
            <person name="Calmin G."/>
            <person name="Chablais R."/>
            <person name="Cochard B."/>
            <person name="Lefort F."/>
        </authorList>
    </citation>
    <scope>NUCLEOTIDE SEQUENCE [LARGE SCALE GENOMIC DNA]</scope>
    <source>
        <strain evidence="2 3">UASWS1009</strain>
    </source>
</reference>
<dbReference type="OrthoDB" id="4736977at2"/>
<evidence type="ECO:0008006" key="4">
    <source>
        <dbReference type="Google" id="ProtNLM"/>
    </source>
</evidence>
<keyword evidence="3" id="KW-1185">Reference proteome</keyword>
<dbReference type="Proteomes" id="UP000094412">
    <property type="component" value="Unassembled WGS sequence"/>
</dbReference>
<proteinExistence type="predicted"/>
<feature type="chain" id="PRO_5008660001" description="Argininosuccinate lyase" evidence="1">
    <location>
        <begin position="24"/>
        <end position="110"/>
    </location>
</feature>
<protein>
    <recommendedName>
        <fullName evidence="4">Argininosuccinate lyase</fullName>
    </recommendedName>
</protein>
<keyword evidence="1" id="KW-0732">Signal</keyword>
<accession>A0A1C2DZB4</accession>
<dbReference type="EMBL" id="MDEO01000030">
    <property type="protein sequence ID" value="OCX19996.1"/>
    <property type="molecule type" value="Genomic_DNA"/>
</dbReference>
<feature type="signal peptide" evidence="1">
    <location>
        <begin position="1"/>
        <end position="23"/>
    </location>
</feature>